<reference evidence="1 2" key="1">
    <citation type="submission" date="2021-03" db="EMBL/GenBank/DDBJ databases">
        <authorList>
            <person name="King G.J."/>
            <person name="Bancroft I."/>
            <person name="Baten A."/>
            <person name="Bloomfield J."/>
            <person name="Borpatragohain P."/>
            <person name="He Z."/>
            <person name="Irish N."/>
            <person name="Irwin J."/>
            <person name="Liu K."/>
            <person name="Mauleon R.P."/>
            <person name="Moore J."/>
            <person name="Morris R."/>
            <person name="Ostergaard L."/>
            <person name="Wang B."/>
            <person name="Wells R."/>
        </authorList>
    </citation>
    <scope>NUCLEOTIDE SEQUENCE [LARGE SCALE GENOMIC DNA]</scope>
    <source>
        <strain evidence="1">R-o-18</strain>
        <tissue evidence="1">Leaf</tissue>
    </source>
</reference>
<gene>
    <name evidence="1" type="primary">A08p014250.1_BraROA</name>
    <name evidence="1" type="ORF">IGI04_030441</name>
</gene>
<organism evidence="1 2">
    <name type="scientific">Brassica rapa subsp. trilocularis</name>
    <dbReference type="NCBI Taxonomy" id="1813537"/>
    <lineage>
        <taxon>Eukaryota</taxon>
        <taxon>Viridiplantae</taxon>
        <taxon>Streptophyta</taxon>
        <taxon>Embryophyta</taxon>
        <taxon>Tracheophyta</taxon>
        <taxon>Spermatophyta</taxon>
        <taxon>Magnoliopsida</taxon>
        <taxon>eudicotyledons</taxon>
        <taxon>Gunneridae</taxon>
        <taxon>Pentapetalae</taxon>
        <taxon>rosids</taxon>
        <taxon>malvids</taxon>
        <taxon>Brassicales</taxon>
        <taxon>Brassicaceae</taxon>
        <taxon>Brassiceae</taxon>
        <taxon>Brassica</taxon>
    </lineage>
</organism>
<comment type="caution">
    <text evidence="1">The sequence shown here is derived from an EMBL/GenBank/DDBJ whole genome shotgun (WGS) entry which is preliminary data.</text>
</comment>
<evidence type="ECO:0000313" key="1">
    <source>
        <dbReference type="EMBL" id="KAG5388900.1"/>
    </source>
</evidence>
<name>A0ABQ7LTF8_BRACM</name>
<dbReference type="Proteomes" id="UP000823674">
    <property type="component" value="Chromosome A08"/>
</dbReference>
<sequence length="65" mass="7551">MAKMLLGLHGDITIKVKKINSMVLRASSEWKLIPDVTEIYLKWSFAWWLWCLESDVAKQITGDEL</sequence>
<proteinExistence type="predicted"/>
<evidence type="ECO:0000313" key="2">
    <source>
        <dbReference type="Proteomes" id="UP000823674"/>
    </source>
</evidence>
<keyword evidence="2" id="KW-1185">Reference proteome</keyword>
<accession>A0ABQ7LTF8</accession>
<protein>
    <submittedName>
        <fullName evidence="1">Uncharacterized protein</fullName>
    </submittedName>
</protein>
<dbReference type="EMBL" id="JADBGQ010000007">
    <property type="protein sequence ID" value="KAG5388900.1"/>
    <property type="molecule type" value="Genomic_DNA"/>
</dbReference>